<evidence type="ECO:0000313" key="3">
    <source>
        <dbReference type="Proteomes" id="UP000050482"/>
    </source>
</evidence>
<dbReference type="Pfam" id="PF12670">
    <property type="entry name" value="DUF3792"/>
    <property type="match status" value="1"/>
</dbReference>
<dbReference type="NCBIfam" id="TIGR04086">
    <property type="entry name" value="TIGR04086_membr"/>
    <property type="match status" value="1"/>
</dbReference>
<accession>A0A0P9CA47</accession>
<dbReference type="EMBL" id="LJCO01000079">
    <property type="protein sequence ID" value="KPV42274.1"/>
    <property type="molecule type" value="Genomic_DNA"/>
</dbReference>
<reference evidence="2 3" key="1">
    <citation type="submission" date="2015-09" db="EMBL/GenBank/DDBJ databases">
        <title>Draft genome sequence of Alicyclobacillus ferrooxydans DSM 22381.</title>
        <authorList>
            <person name="Hemp J."/>
        </authorList>
    </citation>
    <scope>NUCLEOTIDE SEQUENCE [LARGE SCALE GENOMIC DNA]</scope>
    <source>
        <strain evidence="2 3">TC-34</strain>
    </source>
</reference>
<comment type="caution">
    <text evidence="2">The sequence shown here is derived from an EMBL/GenBank/DDBJ whole genome shotgun (WGS) entry which is preliminary data.</text>
</comment>
<protein>
    <recommendedName>
        <fullName evidence="4">Membrane protein, TIGR04086 family</fullName>
    </recommendedName>
</protein>
<gene>
    <name evidence="2" type="ORF">AN477_18365</name>
</gene>
<organism evidence="2 3">
    <name type="scientific">Alicyclobacillus ferrooxydans</name>
    <dbReference type="NCBI Taxonomy" id="471514"/>
    <lineage>
        <taxon>Bacteria</taxon>
        <taxon>Bacillati</taxon>
        <taxon>Bacillota</taxon>
        <taxon>Bacilli</taxon>
        <taxon>Bacillales</taxon>
        <taxon>Alicyclobacillaceae</taxon>
        <taxon>Alicyclobacillus</taxon>
    </lineage>
</organism>
<feature type="transmembrane region" description="Helical" evidence="1">
    <location>
        <begin position="47"/>
        <end position="67"/>
    </location>
</feature>
<dbReference type="PATRIC" id="fig|471514.4.peg.4589"/>
<keyword evidence="3" id="KW-1185">Reference proteome</keyword>
<keyword evidence="1" id="KW-1133">Transmembrane helix</keyword>
<evidence type="ECO:0008006" key="4">
    <source>
        <dbReference type="Google" id="ProtNLM"/>
    </source>
</evidence>
<keyword evidence="1" id="KW-0812">Transmembrane</keyword>
<feature type="transmembrane region" description="Helical" evidence="1">
    <location>
        <begin position="79"/>
        <end position="102"/>
    </location>
</feature>
<proteinExistence type="predicted"/>
<feature type="transmembrane region" description="Helical" evidence="1">
    <location>
        <begin position="21"/>
        <end position="41"/>
    </location>
</feature>
<evidence type="ECO:0000313" key="2">
    <source>
        <dbReference type="EMBL" id="KPV42274.1"/>
    </source>
</evidence>
<dbReference type="AlphaFoldDB" id="A0A0P9CA47"/>
<name>A0A0P9CA47_9BACL</name>
<dbReference type="RefSeq" id="WP_054970633.1">
    <property type="nucleotide sequence ID" value="NZ_LJCO01000079.1"/>
</dbReference>
<feature type="transmembrane region" description="Helical" evidence="1">
    <location>
        <begin position="108"/>
        <end position="128"/>
    </location>
</feature>
<evidence type="ECO:0000256" key="1">
    <source>
        <dbReference type="SAM" id="Phobius"/>
    </source>
</evidence>
<dbReference type="OrthoDB" id="2381657at2"/>
<dbReference type="Proteomes" id="UP000050482">
    <property type="component" value="Unassembled WGS sequence"/>
</dbReference>
<sequence>MSGAVRGAMSVVRRVPVLFGLTYALFWAVIGAIVMTLWAHFGNLSNSGLVIGAYVVHCISVLIGAIAGSRAASERGWYYGGLIGLIYALIMVALSLLVYSSFSFDASGLFRVLIMALIGAFGGILGVATQSE</sequence>
<dbReference type="InterPro" id="IPR023804">
    <property type="entry name" value="DUF3792_TM"/>
</dbReference>
<keyword evidence="1" id="KW-0472">Membrane</keyword>